<dbReference type="SMART" id="SM00248">
    <property type="entry name" value="ANK"/>
    <property type="match status" value="5"/>
</dbReference>
<evidence type="ECO:0000313" key="4">
    <source>
        <dbReference type="EMBL" id="CAH1198840.1"/>
    </source>
</evidence>
<gene>
    <name evidence="4" type="ORF">PAECIP111893_01128</name>
</gene>
<reference evidence="4" key="1">
    <citation type="submission" date="2022-01" db="EMBL/GenBank/DDBJ databases">
        <authorList>
            <person name="Criscuolo A."/>
        </authorList>
    </citation>
    <scope>NUCLEOTIDE SEQUENCE</scope>
    <source>
        <strain evidence="4">CIP111893</strain>
    </source>
</reference>
<keyword evidence="5" id="KW-1185">Reference proteome</keyword>
<dbReference type="Proteomes" id="UP000838686">
    <property type="component" value="Unassembled WGS sequence"/>
</dbReference>
<dbReference type="Pfam" id="PF00023">
    <property type="entry name" value="Ank"/>
    <property type="match status" value="1"/>
</dbReference>
<organism evidence="4 5">
    <name type="scientific">Paenibacillus plantiphilus</name>
    <dbReference type="NCBI Taxonomy" id="2905650"/>
    <lineage>
        <taxon>Bacteria</taxon>
        <taxon>Bacillati</taxon>
        <taxon>Bacillota</taxon>
        <taxon>Bacilli</taxon>
        <taxon>Bacillales</taxon>
        <taxon>Paenibacillaceae</taxon>
        <taxon>Paenibacillus</taxon>
    </lineage>
</organism>
<evidence type="ECO:0000313" key="5">
    <source>
        <dbReference type="Proteomes" id="UP000838686"/>
    </source>
</evidence>
<dbReference type="PANTHER" id="PTHR24136:SF15">
    <property type="entry name" value="ANK_REP_REGION DOMAIN-CONTAINING PROTEIN"/>
    <property type="match status" value="1"/>
</dbReference>
<dbReference type="SUPFAM" id="SSF48403">
    <property type="entry name" value="Ankyrin repeat"/>
    <property type="match status" value="1"/>
</dbReference>
<dbReference type="InterPro" id="IPR002110">
    <property type="entry name" value="Ankyrin_rpt"/>
</dbReference>
<comment type="caution">
    <text evidence="4">The sequence shown here is derived from an EMBL/GenBank/DDBJ whole genome shotgun (WGS) entry which is preliminary data.</text>
</comment>
<evidence type="ECO:0008006" key="6">
    <source>
        <dbReference type="Google" id="ProtNLM"/>
    </source>
</evidence>
<dbReference type="InterPro" id="IPR036770">
    <property type="entry name" value="Ankyrin_rpt-contain_sf"/>
</dbReference>
<keyword evidence="1" id="KW-0677">Repeat</keyword>
<feature type="repeat" description="ANK" evidence="3">
    <location>
        <begin position="95"/>
        <end position="127"/>
    </location>
</feature>
<evidence type="ECO:0000256" key="2">
    <source>
        <dbReference type="ARBA" id="ARBA00023043"/>
    </source>
</evidence>
<dbReference type="RefSeq" id="WP_236339495.1">
    <property type="nucleotide sequence ID" value="NZ_CAKMMF010000005.1"/>
</dbReference>
<proteinExistence type="predicted"/>
<dbReference type="InterPro" id="IPR051573">
    <property type="entry name" value="Ankyrin-SOCS_box_domain"/>
</dbReference>
<dbReference type="EMBL" id="CAKMMF010000005">
    <property type="protein sequence ID" value="CAH1198840.1"/>
    <property type="molecule type" value="Genomic_DNA"/>
</dbReference>
<sequence length="262" mass="28093">MEFMYEDDTLAVSVVTAIQAGDIPSLRRLLVESPWLATARIIGRDDSNEGEGCRTSRTLLHVVTDWPGHFPNGSATVGMLVEFGAEVNARFTGPHTETPLHWASSCDDIEVLDALLDAGADIEAPGAVIAGGTPLDDAVAFGQWRAAHRLVERGAQMALWHAAALGQMAAIEACFTGSALSERYPWGASRSSPPDKITVAFWCACHGGQQRAAEYLLNRGAELNWISVWDGLTPLDAAQRSLAADMVHWLRSQGARSAGELA</sequence>
<name>A0ABN8G7L6_9BACL</name>
<dbReference type="PROSITE" id="PS50088">
    <property type="entry name" value="ANK_REPEAT"/>
    <property type="match status" value="1"/>
</dbReference>
<evidence type="ECO:0000256" key="1">
    <source>
        <dbReference type="ARBA" id="ARBA00022737"/>
    </source>
</evidence>
<dbReference type="PANTHER" id="PTHR24136">
    <property type="entry name" value="SOWAH (DROSOPHILA) HOMOLOG"/>
    <property type="match status" value="1"/>
</dbReference>
<keyword evidence="2 3" id="KW-0040">ANK repeat</keyword>
<dbReference type="Gene3D" id="1.25.40.20">
    <property type="entry name" value="Ankyrin repeat-containing domain"/>
    <property type="match status" value="2"/>
</dbReference>
<protein>
    <recommendedName>
        <fullName evidence="6">Ankyrin repeat domain-containing protein</fullName>
    </recommendedName>
</protein>
<dbReference type="PROSITE" id="PS50297">
    <property type="entry name" value="ANK_REP_REGION"/>
    <property type="match status" value="1"/>
</dbReference>
<evidence type="ECO:0000256" key="3">
    <source>
        <dbReference type="PROSITE-ProRule" id="PRU00023"/>
    </source>
</evidence>
<accession>A0ABN8G7L6</accession>